<sequence>MTEDTTKNTESTESVEEEDEEFKVVLPEAERTEMPAVQYAEQPDYLKVFANFYVSKFEETDLEIMDTFDGNHDVIEINTYLVNNQPFGRRNLVKHVLNVHANRFKNILNNIKERSGIDPESMKTYEDWSNWYTQQRNIIPQTMS</sequence>
<name>A0ABS4MCL4_9LACO</name>
<organism evidence="2 3">
    <name type="scientific">Lactobacillus colini</name>
    <dbReference type="NCBI Taxonomy" id="1819254"/>
    <lineage>
        <taxon>Bacteria</taxon>
        <taxon>Bacillati</taxon>
        <taxon>Bacillota</taxon>
        <taxon>Bacilli</taxon>
        <taxon>Lactobacillales</taxon>
        <taxon>Lactobacillaceae</taxon>
        <taxon>Lactobacillus</taxon>
    </lineage>
</organism>
<dbReference type="RefSeq" id="WP_209686166.1">
    <property type="nucleotide sequence ID" value="NZ_JAGGLU010000002.1"/>
</dbReference>
<comment type="caution">
    <text evidence="2">The sequence shown here is derived from an EMBL/GenBank/DDBJ whole genome shotgun (WGS) entry which is preliminary data.</text>
</comment>
<feature type="region of interest" description="Disordered" evidence="1">
    <location>
        <begin position="1"/>
        <end position="22"/>
    </location>
</feature>
<accession>A0ABS4MCL4</accession>
<evidence type="ECO:0000313" key="3">
    <source>
        <dbReference type="Proteomes" id="UP001519292"/>
    </source>
</evidence>
<protein>
    <submittedName>
        <fullName evidence="2">Uncharacterized protein</fullName>
    </submittedName>
</protein>
<evidence type="ECO:0000256" key="1">
    <source>
        <dbReference type="SAM" id="MobiDB-lite"/>
    </source>
</evidence>
<reference evidence="2 3" key="1">
    <citation type="submission" date="2021-03" db="EMBL/GenBank/DDBJ databases">
        <title>Genomic Encyclopedia of Type Strains, Phase IV (KMG-IV): sequencing the most valuable type-strain genomes for metagenomic binning, comparative biology and taxonomic classification.</title>
        <authorList>
            <person name="Goeker M."/>
        </authorList>
    </citation>
    <scope>NUCLEOTIDE SEQUENCE [LARGE SCALE GENOMIC DNA]</scope>
    <source>
        <strain evidence="2 3">DSM 101872</strain>
    </source>
</reference>
<proteinExistence type="predicted"/>
<dbReference type="EMBL" id="JAGGLU010000002">
    <property type="protein sequence ID" value="MBP2057423.1"/>
    <property type="molecule type" value="Genomic_DNA"/>
</dbReference>
<dbReference type="Proteomes" id="UP001519292">
    <property type="component" value="Unassembled WGS sequence"/>
</dbReference>
<keyword evidence="3" id="KW-1185">Reference proteome</keyword>
<evidence type="ECO:0000313" key="2">
    <source>
        <dbReference type="EMBL" id="MBP2057423.1"/>
    </source>
</evidence>
<gene>
    <name evidence="2" type="ORF">J2Z60_000587</name>
</gene>